<evidence type="ECO:0008006" key="3">
    <source>
        <dbReference type="Google" id="ProtNLM"/>
    </source>
</evidence>
<name>A0A395I3F2_ASPHC</name>
<protein>
    <recommendedName>
        <fullName evidence="3">F-box domain-containing protein</fullName>
    </recommendedName>
</protein>
<dbReference type="GeneID" id="37201101"/>
<sequence>MSAIERTGLPVQSLESLDVFAEGYNHRRGSPCSISFSEFTAALSHSIPGLAISFQQCRTFCLSLGHHIQIEIQGGKCIPVDTAGLQRSPSRDQSSLQPAASLSHLEELYLAWEYNDLEETAGILDQLLFFNHVAGACIFPHLKRCTFINLRMSETALMTFFRGVPRLTHLTMDHIFLRGEYTGYTGLFELLSTTMLDLDCLRLRSLYSSSGMQYPDELKQKRWDIHRTGADAKRLVVAKAI</sequence>
<organism evidence="1 2">
    <name type="scientific">Aspergillus homomorphus (strain CBS 101889)</name>
    <dbReference type="NCBI Taxonomy" id="1450537"/>
    <lineage>
        <taxon>Eukaryota</taxon>
        <taxon>Fungi</taxon>
        <taxon>Dikarya</taxon>
        <taxon>Ascomycota</taxon>
        <taxon>Pezizomycotina</taxon>
        <taxon>Eurotiomycetes</taxon>
        <taxon>Eurotiomycetidae</taxon>
        <taxon>Eurotiales</taxon>
        <taxon>Aspergillaceae</taxon>
        <taxon>Aspergillus</taxon>
        <taxon>Aspergillus subgen. Circumdati</taxon>
    </lineage>
</organism>
<dbReference type="AlphaFoldDB" id="A0A395I3F2"/>
<evidence type="ECO:0000313" key="2">
    <source>
        <dbReference type="Proteomes" id="UP000248961"/>
    </source>
</evidence>
<evidence type="ECO:0000313" key="1">
    <source>
        <dbReference type="EMBL" id="RAL14246.1"/>
    </source>
</evidence>
<keyword evidence="2" id="KW-1185">Reference proteome</keyword>
<dbReference type="Proteomes" id="UP000248961">
    <property type="component" value="Unassembled WGS sequence"/>
</dbReference>
<dbReference type="EMBL" id="KZ824275">
    <property type="protein sequence ID" value="RAL14246.1"/>
    <property type="molecule type" value="Genomic_DNA"/>
</dbReference>
<gene>
    <name evidence="1" type="ORF">BO97DRAFT_422677</name>
</gene>
<proteinExistence type="predicted"/>
<dbReference type="RefSeq" id="XP_025553400.1">
    <property type="nucleotide sequence ID" value="XM_025696812.1"/>
</dbReference>
<dbReference type="STRING" id="1450537.A0A395I3F2"/>
<accession>A0A395I3F2</accession>
<dbReference type="VEuPathDB" id="FungiDB:BO97DRAFT_422677"/>
<reference evidence="1 2" key="1">
    <citation type="submission" date="2018-02" db="EMBL/GenBank/DDBJ databases">
        <title>The genomes of Aspergillus section Nigri reveals drivers in fungal speciation.</title>
        <authorList>
            <consortium name="DOE Joint Genome Institute"/>
            <person name="Vesth T.C."/>
            <person name="Nybo J."/>
            <person name="Theobald S."/>
            <person name="Brandl J."/>
            <person name="Frisvad J.C."/>
            <person name="Nielsen K.F."/>
            <person name="Lyhne E.K."/>
            <person name="Kogle M.E."/>
            <person name="Kuo A."/>
            <person name="Riley R."/>
            <person name="Clum A."/>
            <person name="Nolan M."/>
            <person name="Lipzen A."/>
            <person name="Salamov A."/>
            <person name="Henrissat B."/>
            <person name="Wiebenga A."/>
            <person name="De vries R.P."/>
            <person name="Grigoriev I.V."/>
            <person name="Mortensen U.H."/>
            <person name="Andersen M.R."/>
            <person name="Baker S.E."/>
        </authorList>
    </citation>
    <scope>NUCLEOTIDE SEQUENCE [LARGE SCALE GENOMIC DNA]</scope>
    <source>
        <strain evidence="1 2">CBS 101889</strain>
    </source>
</reference>
<dbReference type="OrthoDB" id="3886018at2759"/>